<dbReference type="Gene3D" id="3.30.70.120">
    <property type="match status" value="1"/>
</dbReference>
<accession>A0A2P8HXQ3</accession>
<dbReference type="InterPro" id="IPR011322">
    <property type="entry name" value="N-reg_PII-like_a/b"/>
</dbReference>
<dbReference type="InterPro" id="IPR015867">
    <property type="entry name" value="N-reg_PII/ATP_PRibTrfase_C"/>
</dbReference>
<dbReference type="SMART" id="SM00938">
    <property type="entry name" value="P-II"/>
    <property type="match status" value="1"/>
</dbReference>
<evidence type="ECO:0000313" key="1">
    <source>
        <dbReference type="EMBL" id="PSL50987.1"/>
    </source>
</evidence>
<sequence>MKGVMKMGIDPSVDLMVTIVPKGKAAKLVKAAKEHGAEGATIFSGRGTGIHEQKKLFGVEVQPEKEIIFILAPEEKVESIRDALRREGNLDEPGTGIGFVVDTKYLFGINHEISSGSSEDKE</sequence>
<dbReference type="AlphaFoldDB" id="A0A2P8HXQ3"/>
<comment type="caution">
    <text evidence="1">The sequence shown here is derived from an EMBL/GenBank/DDBJ whole genome shotgun (WGS) entry which is preliminary data.</text>
</comment>
<dbReference type="PROSITE" id="PS51343">
    <property type="entry name" value="PII_GLNB_DOM"/>
    <property type="match status" value="1"/>
</dbReference>
<dbReference type="GO" id="GO:0030234">
    <property type="term" value="F:enzyme regulator activity"/>
    <property type="evidence" value="ECO:0007669"/>
    <property type="project" value="InterPro"/>
</dbReference>
<gene>
    <name evidence="1" type="ORF">B0H94_102264</name>
</gene>
<organism evidence="1 2">
    <name type="scientific">Salsuginibacillus halophilus</name>
    <dbReference type="NCBI Taxonomy" id="517424"/>
    <lineage>
        <taxon>Bacteria</taxon>
        <taxon>Bacillati</taxon>
        <taxon>Bacillota</taxon>
        <taxon>Bacilli</taxon>
        <taxon>Bacillales</taxon>
        <taxon>Bacillaceae</taxon>
        <taxon>Salsuginibacillus</taxon>
    </lineage>
</organism>
<dbReference type="Proteomes" id="UP000242310">
    <property type="component" value="Unassembled WGS sequence"/>
</dbReference>
<dbReference type="EMBL" id="PYAV01000002">
    <property type="protein sequence ID" value="PSL50987.1"/>
    <property type="molecule type" value="Genomic_DNA"/>
</dbReference>
<evidence type="ECO:0000313" key="2">
    <source>
        <dbReference type="Proteomes" id="UP000242310"/>
    </source>
</evidence>
<evidence type="ECO:0008006" key="3">
    <source>
        <dbReference type="Google" id="ProtNLM"/>
    </source>
</evidence>
<dbReference type="SUPFAM" id="SSF54913">
    <property type="entry name" value="GlnB-like"/>
    <property type="match status" value="1"/>
</dbReference>
<proteinExistence type="predicted"/>
<dbReference type="InterPro" id="IPR002187">
    <property type="entry name" value="N-reg_PII"/>
</dbReference>
<dbReference type="Pfam" id="PF00543">
    <property type="entry name" value="P-II"/>
    <property type="match status" value="1"/>
</dbReference>
<dbReference type="GO" id="GO:0006808">
    <property type="term" value="P:regulation of nitrogen utilization"/>
    <property type="evidence" value="ECO:0007669"/>
    <property type="project" value="InterPro"/>
</dbReference>
<protein>
    <recommendedName>
        <fullName evidence="3">Nitrogen regulatory protein P-II family</fullName>
    </recommendedName>
</protein>
<name>A0A2P8HXQ3_9BACI</name>
<keyword evidence="2" id="KW-1185">Reference proteome</keyword>
<reference evidence="1 2" key="1">
    <citation type="submission" date="2018-03" db="EMBL/GenBank/DDBJ databases">
        <title>Genomic Encyclopedia of Type Strains, Phase III (KMG-III): the genomes of soil and plant-associated and newly described type strains.</title>
        <authorList>
            <person name="Whitman W."/>
        </authorList>
    </citation>
    <scope>NUCLEOTIDE SEQUENCE [LARGE SCALE GENOMIC DNA]</scope>
    <source>
        <strain evidence="1 2">CGMCC 1.07653</strain>
    </source>
</reference>